<proteinExistence type="predicted"/>
<dbReference type="EMBL" id="JAMYWD010000005">
    <property type="protein sequence ID" value="KAJ4970814.1"/>
    <property type="molecule type" value="Genomic_DNA"/>
</dbReference>
<comment type="caution">
    <text evidence="2">The sequence shown here is derived from an EMBL/GenBank/DDBJ whole genome shotgun (WGS) entry which is preliminary data.</text>
</comment>
<accession>A0A9Q0QT62</accession>
<organism evidence="2 3">
    <name type="scientific">Protea cynaroides</name>
    <dbReference type="NCBI Taxonomy" id="273540"/>
    <lineage>
        <taxon>Eukaryota</taxon>
        <taxon>Viridiplantae</taxon>
        <taxon>Streptophyta</taxon>
        <taxon>Embryophyta</taxon>
        <taxon>Tracheophyta</taxon>
        <taxon>Spermatophyta</taxon>
        <taxon>Magnoliopsida</taxon>
        <taxon>Proteales</taxon>
        <taxon>Proteaceae</taxon>
        <taxon>Protea</taxon>
    </lineage>
</organism>
<gene>
    <name evidence="2" type="ORF">NE237_003913</name>
</gene>
<reference evidence="2" key="1">
    <citation type="journal article" date="2023" name="Plant J.">
        <title>The genome of the king protea, Protea cynaroides.</title>
        <authorList>
            <person name="Chang J."/>
            <person name="Duong T.A."/>
            <person name="Schoeman C."/>
            <person name="Ma X."/>
            <person name="Roodt D."/>
            <person name="Barker N."/>
            <person name="Li Z."/>
            <person name="Van de Peer Y."/>
            <person name="Mizrachi E."/>
        </authorList>
    </citation>
    <scope>NUCLEOTIDE SEQUENCE</scope>
    <source>
        <tissue evidence="2">Young leaves</tissue>
    </source>
</reference>
<protein>
    <submittedName>
        <fullName evidence="2">Uncharacterized protein</fullName>
    </submittedName>
</protein>
<feature type="region of interest" description="Disordered" evidence="1">
    <location>
        <begin position="30"/>
        <end position="67"/>
    </location>
</feature>
<evidence type="ECO:0000313" key="2">
    <source>
        <dbReference type="EMBL" id="KAJ4970814.1"/>
    </source>
</evidence>
<feature type="compositionally biased region" description="Polar residues" evidence="1">
    <location>
        <begin position="166"/>
        <end position="184"/>
    </location>
</feature>
<evidence type="ECO:0000313" key="3">
    <source>
        <dbReference type="Proteomes" id="UP001141806"/>
    </source>
</evidence>
<name>A0A9Q0QT62_9MAGN</name>
<keyword evidence="3" id="KW-1185">Reference proteome</keyword>
<sequence length="184" mass="21180">MANTISFPEPRLSSKNTFVEVDDIEVLEAPAEEGTKLRHQEERKLHHGKRSEKKKKKKKKKKSSSKVAVETHVEELIWVTRLHVDIMDYEGLSYHQVYKRQDYNIAENERLKTFSGQGTLSFHEGMFTMVQNVKNEHDFYQKPQYFGGKNGMATIYLPLTQPSPPGSYQQRKASPILSPSNDGP</sequence>
<feature type="region of interest" description="Disordered" evidence="1">
    <location>
        <begin position="160"/>
        <end position="184"/>
    </location>
</feature>
<dbReference type="Proteomes" id="UP001141806">
    <property type="component" value="Unassembled WGS sequence"/>
</dbReference>
<feature type="compositionally biased region" description="Basic and acidic residues" evidence="1">
    <location>
        <begin position="33"/>
        <end position="44"/>
    </location>
</feature>
<dbReference type="AlphaFoldDB" id="A0A9Q0QT62"/>
<feature type="compositionally biased region" description="Basic residues" evidence="1">
    <location>
        <begin position="45"/>
        <end position="64"/>
    </location>
</feature>
<evidence type="ECO:0000256" key="1">
    <source>
        <dbReference type="SAM" id="MobiDB-lite"/>
    </source>
</evidence>